<comment type="caution">
    <text evidence="1">The sequence shown here is derived from an EMBL/GenBank/DDBJ whole genome shotgun (WGS) entry which is preliminary data.</text>
</comment>
<gene>
    <name evidence="1" type="ORF">F5891DRAFT_935956</name>
</gene>
<evidence type="ECO:0000313" key="2">
    <source>
        <dbReference type="Proteomes" id="UP001195769"/>
    </source>
</evidence>
<accession>A0AAD4DYN9</accession>
<dbReference type="EMBL" id="JABBWK010000054">
    <property type="protein sequence ID" value="KAG1896558.1"/>
    <property type="molecule type" value="Genomic_DNA"/>
</dbReference>
<name>A0AAD4DYN9_9AGAM</name>
<dbReference type="RefSeq" id="XP_041222134.1">
    <property type="nucleotide sequence ID" value="XM_041374049.1"/>
</dbReference>
<feature type="non-terminal residue" evidence="1">
    <location>
        <position position="334"/>
    </location>
</feature>
<evidence type="ECO:0000313" key="1">
    <source>
        <dbReference type="EMBL" id="KAG1896558.1"/>
    </source>
</evidence>
<dbReference type="AlphaFoldDB" id="A0AAD4DYN9"/>
<organism evidence="1 2">
    <name type="scientific">Suillus fuscotomentosus</name>
    <dbReference type="NCBI Taxonomy" id="1912939"/>
    <lineage>
        <taxon>Eukaryota</taxon>
        <taxon>Fungi</taxon>
        <taxon>Dikarya</taxon>
        <taxon>Basidiomycota</taxon>
        <taxon>Agaricomycotina</taxon>
        <taxon>Agaricomycetes</taxon>
        <taxon>Agaricomycetidae</taxon>
        <taxon>Boletales</taxon>
        <taxon>Suillineae</taxon>
        <taxon>Suillaceae</taxon>
        <taxon>Suillus</taxon>
    </lineage>
</organism>
<sequence>LQAFSSASDPLAYADKSISGEIITEVFLDFCARTRQKESGEYLKTLSAICGSLDNTFKAASKATLTDKDRQKSRELKGGILSVLNEDNQIISWVSAVAADITGAILKTHAEKGQPARYWDRAEQERRLMVAFSKWADKGVWSAAAQKVHQEQLKHVRRGCLERSVQGIRADGSRIEGSHKGWNSLQRAQPSGVTMLAALGHDFVLRRNVRVAFSRPELTPFLKFANGSHHLRLCDYIARLHNTLQQKTTDSQLQLLPELGDIDSGETFGLVMSDHVATFGGLLIKEENIEKGLLDSFDSSVDSTTGEEVDLAFLASRNVIINEWQIDPALLTLP</sequence>
<reference evidence="1" key="1">
    <citation type="journal article" date="2020" name="New Phytol.">
        <title>Comparative genomics reveals dynamic genome evolution in host specialist ectomycorrhizal fungi.</title>
        <authorList>
            <person name="Lofgren L.A."/>
            <person name="Nguyen N.H."/>
            <person name="Vilgalys R."/>
            <person name="Ruytinx J."/>
            <person name="Liao H.L."/>
            <person name="Branco S."/>
            <person name="Kuo A."/>
            <person name="LaButti K."/>
            <person name="Lipzen A."/>
            <person name="Andreopoulos W."/>
            <person name="Pangilinan J."/>
            <person name="Riley R."/>
            <person name="Hundley H."/>
            <person name="Na H."/>
            <person name="Barry K."/>
            <person name="Grigoriev I.V."/>
            <person name="Stajich J.E."/>
            <person name="Kennedy P.G."/>
        </authorList>
    </citation>
    <scope>NUCLEOTIDE SEQUENCE</scope>
    <source>
        <strain evidence="1">FC203</strain>
    </source>
</reference>
<dbReference type="GeneID" id="64668347"/>
<keyword evidence="2" id="KW-1185">Reference proteome</keyword>
<feature type="non-terminal residue" evidence="1">
    <location>
        <position position="1"/>
    </location>
</feature>
<proteinExistence type="predicted"/>
<protein>
    <submittedName>
        <fullName evidence="1">Uncharacterized protein</fullName>
    </submittedName>
</protein>
<dbReference type="Proteomes" id="UP001195769">
    <property type="component" value="Unassembled WGS sequence"/>
</dbReference>